<dbReference type="Proteomes" id="UP001054811">
    <property type="component" value="Chromosome"/>
</dbReference>
<evidence type="ECO:0000313" key="1">
    <source>
        <dbReference type="EMBL" id="UUT36510.1"/>
    </source>
</evidence>
<dbReference type="EMBL" id="CP091139">
    <property type="protein sequence ID" value="UUT36510.1"/>
    <property type="molecule type" value="Genomic_DNA"/>
</dbReference>
<evidence type="ECO:0000313" key="2">
    <source>
        <dbReference type="Proteomes" id="UP001054811"/>
    </source>
</evidence>
<sequence length="184" mass="18375">MTGALDELTVTVPDAPLGKTTGTVTVHATGVPVSGDAPARSVDASVKLAPDAIAKLAGDLGRTVPGSLKVDGGNVVVELDPSQFLSGVSFGLTLKPSAKDGQLVLTPVAFDVGGASMSADTIRARFGSLADGILAPRRVCVASAFPSGLTLSKIAVDSAAVTADFAVDPRILSDPALQKPGKCP</sequence>
<name>A0ABY5NMW2_9MICO</name>
<dbReference type="Pfam" id="PF11209">
    <property type="entry name" value="LmeA"/>
    <property type="match status" value="1"/>
</dbReference>
<organism evidence="1 2">
    <name type="scientific">Microbacterium elymi</name>
    <dbReference type="NCBI Taxonomy" id="2909587"/>
    <lineage>
        <taxon>Bacteria</taxon>
        <taxon>Bacillati</taxon>
        <taxon>Actinomycetota</taxon>
        <taxon>Actinomycetes</taxon>
        <taxon>Micrococcales</taxon>
        <taxon>Microbacteriaceae</taxon>
        <taxon>Microbacterium</taxon>
    </lineage>
</organism>
<proteinExistence type="predicted"/>
<reference evidence="1" key="1">
    <citation type="submission" date="2022-01" db="EMBL/GenBank/DDBJ databases">
        <title>Microbacterium eymi and Microbacterium rhizovicinus sp. nov., isolated from the rhizospheric soil of Elymus tsukushiensis, a plant native to the Dokdo Islands, Republic of Korea.</title>
        <authorList>
            <person name="Hwang Y.J."/>
        </authorList>
    </citation>
    <scope>NUCLEOTIDE SEQUENCE</scope>
    <source>
        <strain evidence="1">KUDC0405</strain>
    </source>
</reference>
<gene>
    <name evidence="1" type="ORF">L2X98_20590</name>
</gene>
<keyword evidence="2" id="KW-1185">Reference proteome</keyword>
<accession>A0ABY5NMW2</accession>
<protein>
    <submittedName>
        <fullName evidence="1">LmeA family phospholipid-binding protein</fullName>
    </submittedName>
</protein>
<dbReference type="InterPro" id="IPR021373">
    <property type="entry name" value="DUF2993"/>
</dbReference>